<evidence type="ECO:0000259" key="1">
    <source>
        <dbReference type="Pfam" id="PF13229"/>
    </source>
</evidence>
<dbReference type="InterPro" id="IPR039448">
    <property type="entry name" value="Beta_helix"/>
</dbReference>
<sequence>MSEMVAMQGPCKKLTWKPGAGGVAEGLRRCALCCLSWPEQLCCPWPAEEQEQFAPPSQLPALCLPCDQLVRRRPSAQETGLSVLARGGAAALGAAAAHLSDGEQEFQSVLSQKVFDLGEGRSALLLSLASRAAVARALRLGVPGCAVDYLPDAEEQASSYTVTVAPAVLDLRHSAPAQQSADALGAWLAGAGCAVLRCHGHCVELGDAESRLRALALNGAGWQGHVMKVRDAQPPGPMAPAPLRRLQLHWLRALRGLCPAPKRLICAFLGEAPVMVPHDATSIQEALAMSPAEVIITSGTYRLAEGLRLRSRVRLRGQGGATLELCAPIEVQSEFGAELANLEMVGCCSSGCAADSGDRCPNCPRSLVRILGSHLVALGRGLVGSLGAFGCCSWGKAEVVLDRCTLRGGHHALDIRGGCGVRSRAGKQVAGLQESEECPPVPLGFDLGAWLARCRAHGAHGVPKVEPQGFRPWSPEIWQVLVQTHVRMIDCDVSDAGMEAINLWRGARLHLQHCRLQNCGQGISASLYESRARLADFEPFQEPYDLVIEGCQFADFGRHDWSSAVSLGRFATTGFYRESALTKKCVAGGDLRLRACFVGNTVRNCHAGLLASECALEAKGNRFESIQFGAFQLFNGSAVLEENELVNCAVAVSIRAGPRDRTPGASTCQLRANTLRSCDVGLKACSVQGSLLQCDSQAERFLDNGDGLLVQGSGAQLRLSRCHIARCQRGGASVAKEGRLELDSCDLLDNGRGVVVAGGSSANVQRCCFQGNTGWAIRLEPTPSVGAGDPEVTSITENVFGTHLRGNAGRKRIRVDARDQAAVVAGNTQADGEAVDAVMPGKMPRRGDLEAVVAEFGSLSMA</sequence>
<dbReference type="EMBL" id="CAJNDS010001613">
    <property type="protein sequence ID" value="CAE7267619.1"/>
    <property type="molecule type" value="Genomic_DNA"/>
</dbReference>
<protein>
    <recommendedName>
        <fullName evidence="1">Right handed beta helix domain-containing protein</fullName>
    </recommendedName>
</protein>
<dbReference type="Pfam" id="PF13229">
    <property type="entry name" value="Beta_helix"/>
    <property type="match status" value="1"/>
</dbReference>
<dbReference type="InterPro" id="IPR011050">
    <property type="entry name" value="Pectin_lyase_fold/virulence"/>
</dbReference>
<dbReference type="AlphaFoldDB" id="A0A812MJB6"/>
<dbReference type="OrthoDB" id="479647at2759"/>
<dbReference type="SUPFAM" id="SSF51126">
    <property type="entry name" value="Pectin lyase-like"/>
    <property type="match status" value="1"/>
</dbReference>
<evidence type="ECO:0000313" key="2">
    <source>
        <dbReference type="EMBL" id="CAE7267619.1"/>
    </source>
</evidence>
<keyword evidence="3" id="KW-1185">Reference proteome</keyword>
<comment type="caution">
    <text evidence="2">The sequence shown here is derived from an EMBL/GenBank/DDBJ whole genome shotgun (WGS) entry which is preliminary data.</text>
</comment>
<dbReference type="Gene3D" id="2.160.20.10">
    <property type="entry name" value="Single-stranded right-handed beta-helix, Pectin lyase-like"/>
    <property type="match status" value="1"/>
</dbReference>
<dbReference type="Proteomes" id="UP000604046">
    <property type="component" value="Unassembled WGS sequence"/>
</dbReference>
<accession>A0A812MJB6</accession>
<proteinExistence type="predicted"/>
<name>A0A812MJB6_9DINO</name>
<gene>
    <name evidence="2" type="ORF">SNAT2548_LOCUS14186</name>
</gene>
<dbReference type="InterPro" id="IPR012334">
    <property type="entry name" value="Pectin_lyas_fold"/>
</dbReference>
<evidence type="ECO:0000313" key="3">
    <source>
        <dbReference type="Proteomes" id="UP000604046"/>
    </source>
</evidence>
<reference evidence="2" key="1">
    <citation type="submission" date="2021-02" db="EMBL/GenBank/DDBJ databases">
        <authorList>
            <person name="Dougan E. K."/>
            <person name="Rhodes N."/>
            <person name="Thang M."/>
            <person name="Chan C."/>
        </authorList>
    </citation>
    <scope>NUCLEOTIDE SEQUENCE</scope>
</reference>
<organism evidence="2 3">
    <name type="scientific">Symbiodinium natans</name>
    <dbReference type="NCBI Taxonomy" id="878477"/>
    <lineage>
        <taxon>Eukaryota</taxon>
        <taxon>Sar</taxon>
        <taxon>Alveolata</taxon>
        <taxon>Dinophyceae</taxon>
        <taxon>Suessiales</taxon>
        <taxon>Symbiodiniaceae</taxon>
        <taxon>Symbiodinium</taxon>
    </lineage>
</organism>
<feature type="domain" description="Right handed beta helix" evidence="1">
    <location>
        <begin position="664"/>
        <end position="783"/>
    </location>
</feature>